<dbReference type="RefSeq" id="WP_209214660.1">
    <property type="nucleotide sequence ID" value="NZ_JAFFZM010000035.1"/>
</dbReference>
<name>A0ABS3Y6A5_9ACTN</name>
<sequence length="82" mass="8468">MSVLSYGLDADSTAILLAFLATPARYGLARDLSDLIVVHAVPAMSGPTLSTPSTDRSCLGCGRPECGACRSLAEAHAMRTVS</sequence>
<comment type="caution">
    <text evidence="1">The sequence shown here is derived from an EMBL/GenBank/DDBJ whole genome shotgun (WGS) entry which is preliminary data.</text>
</comment>
<protein>
    <submittedName>
        <fullName evidence="1">Uncharacterized protein</fullName>
    </submittedName>
</protein>
<organism evidence="1 2">
    <name type="scientific">Streptomyces smyrnaeus</name>
    <dbReference type="NCBI Taxonomy" id="1387713"/>
    <lineage>
        <taxon>Bacteria</taxon>
        <taxon>Bacillati</taxon>
        <taxon>Actinomycetota</taxon>
        <taxon>Actinomycetes</taxon>
        <taxon>Kitasatosporales</taxon>
        <taxon>Streptomycetaceae</taxon>
        <taxon>Streptomyces</taxon>
    </lineage>
</organism>
<evidence type="ECO:0000313" key="2">
    <source>
        <dbReference type="Proteomes" id="UP000721954"/>
    </source>
</evidence>
<proteinExistence type="predicted"/>
<dbReference type="EMBL" id="JAFFZM010000035">
    <property type="protein sequence ID" value="MBO8203146.1"/>
    <property type="molecule type" value="Genomic_DNA"/>
</dbReference>
<reference evidence="1 2" key="1">
    <citation type="submission" date="2021-02" db="EMBL/GenBank/DDBJ databases">
        <title>Streptomyces spirodelae sp. nov., isolated from duckweed.</title>
        <authorList>
            <person name="Saimee Y."/>
            <person name="Duangmal K."/>
        </authorList>
    </citation>
    <scope>NUCLEOTIDE SEQUENCE [LARGE SCALE GENOMIC DNA]</scope>
    <source>
        <strain evidence="1 2">DSM 42105</strain>
    </source>
</reference>
<dbReference type="Proteomes" id="UP000721954">
    <property type="component" value="Unassembled WGS sequence"/>
</dbReference>
<gene>
    <name evidence="1" type="ORF">JW613_33435</name>
</gene>
<keyword evidence="2" id="KW-1185">Reference proteome</keyword>
<accession>A0ABS3Y6A5</accession>
<dbReference type="GeneID" id="96263522"/>
<evidence type="ECO:0000313" key="1">
    <source>
        <dbReference type="EMBL" id="MBO8203146.1"/>
    </source>
</evidence>